<reference evidence="3 4" key="1">
    <citation type="submission" date="2016-04" db="EMBL/GenBank/DDBJ databases">
        <title>Reclassification of Paraburkholderia panaciterrae (Farh et al. 2015) Dobritsa &amp; Samadpour 2016 as a later homotypic synonym of Paraburkholderia ginsengiterrae (Farh et al. 2015) Dobritsa &amp; Samadpour 2016.</title>
        <authorList>
            <person name="Dobritsa A.P."/>
            <person name="Kutumbaka K."/>
            <person name="Samadpour M."/>
        </authorList>
    </citation>
    <scope>NUCLEOTIDE SEQUENCE [LARGE SCALE GENOMIC DNA]</scope>
    <source>
        <strain evidence="1 4">DCY85</strain>
        <strain evidence="2 3">DCY85-1</strain>
    </source>
</reference>
<name>A0A1A9N3X8_9BURK</name>
<dbReference type="Proteomes" id="UP000078116">
    <property type="component" value="Unassembled WGS sequence"/>
</dbReference>
<evidence type="ECO:0000313" key="2">
    <source>
        <dbReference type="EMBL" id="OAJ60923.1"/>
    </source>
</evidence>
<evidence type="ECO:0000313" key="3">
    <source>
        <dbReference type="Proteomes" id="UP000077961"/>
    </source>
</evidence>
<comment type="caution">
    <text evidence="1">The sequence shown here is derived from an EMBL/GenBank/DDBJ whole genome shotgun (WGS) entry which is preliminary data.</text>
</comment>
<dbReference type="Proteomes" id="UP000077961">
    <property type="component" value="Unassembled WGS sequence"/>
</dbReference>
<dbReference type="STRING" id="1462993.A6V36_25020"/>
<evidence type="ECO:0000313" key="4">
    <source>
        <dbReference type="Proteomes" id="UP000078116"/>
    </source>
</evidence>
<gene>
    <name evidence="2" type="ORF">A6V36_25020</name>
    <name evidence="1" type="ORF">A6V37_29580</name>
</gene>
<keyword evidence="3" id="KW-1185">Reference proteome</keyword>
<sequence length="90" mass="10275">MYPQTASSARERTNLGEGSLRSLVEKWLWPTQASPARVIRFSRLAAARTRFVCLEISRQERPIVLSFFRHVDGTWHVFPQASSGPTMRVS</sequence>
<dbReference type="EMBL" id="LXJZ01000100">
    <property type="protein sequence ID" value="OAJ60923.1"/>
    <property type="molecule type" value="Genomic_DNA"/>
</dbReference>
<protein>
    <submittedName>
        <fullName evidence="1">Uncharacterized protein</fullName>
    </submittedName>
</protein>
<evidence type="ECO:0000313" key="1">
    <source>
        <dbReference type="EMBL" id="OAJ57297.1"/>
    </source>
</evidence>
<proteinExistence type="predicted"/>
<dbReference type="AlphaFoldDB" id="A0A1A9N3X8"/>
<organism evidence="1 4">
    <name type="scientific">Paraburkholderia ginsengiterrae</name>
    <dbReference type="NCBI Taxonomy" id="1462993"/>
    <lineage>
        <taxon>Bacteria</taxon>
        <taxon>Pseudomonadati</taxon>
        <taxon>Pseudomonadota</taxon>
        <taxon>Betaproteobacteria</taxon>
        <taxon>Burkholderiales</taxon>
        <taxon>Burkholderiaceae</taxon>
        <taxon>Paraburkholderia</taxon>
    </lineage>
</organism>
<dbReference type="EMBL" id="LXKA01000328">
    <property type="protein sequence ID" value="OAJ57297.1"/>
    <property type="molecule type" value="Genomic_DNA"/>
</dbReference>
<accession>A0A1A9N3X8</accession>